<dbReference type="EMBL" id="RBNI01023331">
    <property type="protein sequence ID" value="RUO96111.1"/>
    <property type="molecule type" value="Genomic_DNA"/>
</dbReference>
<sequence>MPTEEQVVAEFELLKKLDEVLGDTQRRGRRRRPVADVDGNRASGQAQNVVRRETDRRDAPEGSHSRGYMSVRQHEGRSFLDLVSPELEPEPRLFDTLTFYDPRLAHKSELGENRDRALHSHRNCRRKSDNNVTLVPQGFLNDATILPRIEYESLVSEGEETMMETALAPIIQKYVLAASPSTVITPTSSSSFTSFPSSPSPSHRPDLTANSPPRPIPNTDWPSPRRNDPDPLPNRQHGHWDDSWSHSVWAEGGVDRDRTRRGRADANRPARSMAWWTDSEPEAPRRATGRDNPPPLLDRDGDGSPLFSEHASSPFLVDDPVLVSRGSRRVIEGERQRTGANTGRDRPAAPRGSGRNTDRDGGG</sequence>
<feature type="compositionally biased region" description="Low complexity" evidence="1">
    <location>
        <begin position="183"/>
        <end position="201"/>
    </location>
</feature>
<gene>
    <name evidence="2" type="ORF">BC936DRAFT_142610</name>
</gene>
<evidence type="ECO:0000313" key="3">
    <source>
        <dbReference type="Proteomes" id="UP000268093"/>
    </source>
</evidence>
<name>A0A433A049_9FUNG</name>
<proteinExistence type="predicted"/>
<feature type="compositionally biased region" description="Basic and acidic residues" evidence="1">
    <location>
        <begin position="329"/>
        <end position="348"/>
    </location>
</feature>
<feature type="non-terminal residue" evidence="2">
    <location>
        <position position="363"/>
    </location>
</feature>
<evidence type="ECO:0000313" key="2">
    <source>
        <dbReference type="EMBL" id="RUO96111.1"/>
    </source>
</evidence>
<dbReference type="OrthoDB" id="10628000at2759"/>
<evidence type="ECO:0000256" key="1">
    <source>
        <dbReference type="SAM" id="MobiDB-lite"/>
    </source>
</evidence>
<dbReference type="AlphaFoldDB" id="A0A433A049"/>
<comment type="caution">
    <text evidence="2">The sequence shown here is derived from an EMBL/GenBank/DDBJ whole genome shotgun (WGS) entry which is preliminary data.</text>
</comment>
<feature type="compositionally biased region" description="Basic and acidic residues" evidence="1">
    <location>
        <begin position="50"/>
        <end position="64"/>
    </location>
</feature>
<feature type="region of interest" description="Disordered" evidence="1">
    <location>
        <begin position="22"/>
        <end position="71"/>
    </location>
</feature>
<dbReference type="Proteomes" id="UP000268093">
    <property type="component" value="Unassembled WGS sequence"/>
</dbReference>
<protein>
    <submittedName>
        <fullName evidence="2">Uncharacterized protein</fullName>
    </submittedName>
</protein>
<feature type="region of interest" description="Disordered" evidence="1">
    <location>
        <begin position="183"/>
        <end position="363"/>
    </location>
</feature>
<reference evidence="2 3" key="1">
    <citation type="journal article" date="2018" name="New Phytol.">
        <title>Phylogenomics of Endogonaceae and evolution of mycorrhizas within Mucoromycota.</title>
        <authorList>
            <person name="Chang Y."/>
            <person name="Desiro A."/>
            <person name="Na H."/>
            <person name="Sandor L."/>
            <person name="Lipzen A."/>
            <person name="Clum A."/>
            <person name="Barry K."/>
            <person name="Grigoriev I.V."/>
            <person name="Martin F.M."/>
            <person name="Stajich J.E."/>
            <person name="Smith M.E."/>
            <person name="Bonito G."/>
            <person name="Spatafora J.W."/>
        </authorList>
    </citation>
    <scope>NUCLEOTIDE SEQUENCE [LARGE SCALE GENOMIC DNA]</scope>
    <source>
        <strain evidence="2 3">GMNB39</strain>
    </source>
</reference>
<feature type="compositionally biased region" description="Basic and acidic residues" evidence="1">
    <location>
        <begin position="253"/>
        <end position="268"/>
    </location>
</feature>
<accession>A0A433A049</accession>
<organism evidence="2 3">
    <name type="scientific">Jimgerdemannia flammicorona</name>
    <dbReference type="NCBI Taxonomy" id="994334"/>
    <lineage>
        <taxon>Eukaryota</taxon>
        <taxon>Fungi</taxon>
        <taxon>Fungi incertae sedis</taxon>
        <taxon>Mucoromycota</taxon>
        <taxon>Mucoromycotina</taxon>
        <taxon>Endogonomycetes</taxon>
        <taxon>Endogonales</taxon>
        <taxon>Endogonaceae</taxon>
        <taxon>Jimgerdemannia</taxon>
    </lineage>
</organism>
<keyword evidence="3" id="KW-1185">Reference proteome</keyword>